<keyword evidence="3" id="KW-0732">Signal</keyword>
<dbReference type="SMART" id="SM00110">
    <property type="entry name" value="C1Q"/>
    <property type="match status" value="1"/>
</dbReference>
<dbReference type="SUPFAM" id="SSF49842">
    <property type="entry name" value="TNF-like"/>
    <property type="match status" value="1"/>
</dbReference>
<evidence type="ECO:0000256" key="3">
    <source>
        <dbReference type="ARBA" id="ARBA00022729"/>
    </source>
</evidence>
<keyword evidence="6" id="KW-1185">Reference proteome</keyword>
<dbReference type="PROSITE" id="PS50871">
    <property type="entry name" value="C1Q"/>
    <property type="match status" value="1"/>
</dbReference>
<dbReference type="EMBL" id="UYJE01008667">
    <property type="protein sequence ID" value="VDI65929.1"/>
    <property type="molecule type" value="Genomic_DNA"/>
</dbReference>
<accession>A0A8B6GMF7</accession>
<dbReference type="OrthoDB" id="6065346at2759"/>
<evidence type="ECO:0000259" key="4">
    <source>
        <dbReference type="PROSITE" id="PS50871"/>
    </source>
</evidence>
<evidence type="ECO:0000313" key="6">
    <source>
        <dbReference type="Proteomes" id="UP000596742"/>
    </source>
</evidence>
<evidence type="ECO:0000256" key="1">
    <source>
        <dbReference type="ARBA" id="ARBA00004613"/>
    </source>
</evidence>
<comment type="caution">
    <text evidence="5">The sequence shown here is derived from an EMBL/GenBank/DDBJ whole genome shotgun (WGS) entry which is preliminary data.</text>
</comment>
<protein>
    <recommendedName>
        <fullName evidence="4">C1q domain-containing protein</fullName>
    </recommendedName>
</protein>
<dbReference type="PRINTS" id="PR00007">
    <property type="entry name" value="COMPLEMNTC1Q"/>
</dbReference>
<proteinExistence type="predicted"/>
<feature type="domain" description="C1q" evidence="4">
    <location>
        <begin position="76"/>
        <end position="208"/>
    </location>
</feature>
<evidence type="ECO:0000313" key="5">
    <source>
        <dbReference type="EMBL" id="VDI65929.1"/>
    </source>
</evidence>
<dbReference type="Pfam" id="PF00386">
    <property type="entry name" value="C1q"/>
    <property type="match status" value="1"/>
</dbReference>
<dbReference type="PANTHER" id="PTHR22923:SF116">
    <property type="entry name" value="C1Q DOMAIN-CONTAINING PROTEIN"/>
    <property type="match status" value="1"/>
</dbReference>
<gene>
    <name evidence="5" type="ORF">MGAL_10B003485</name>
</gene>
<dbReference type="Gene3D" id="2.60.120.40">
    <property type="match status" value="1"/>
</dbReference>
<reference evidence="5" key="1">
    <citation type="submission" date="2018-11" db="EMBL/GenBank/DDBJ databases">
        <authorList>
            <person name="Alioto T."/>
            <person name="Alioto T."/>
        </authorList>
    </citation>
    <scope>NUCLEOTIDE SEQUENCE</scope>
</reference>
<organism evidence="5 6">
    <name type="scientific">Mytilus galloprovincialis</name>
    <name type="common">Mediterranean mussel</name>
    <dbReference type="NCBI Taxonomy" id="29158"/>
    <lineage>
        <taxon>Eukaryota</taxon>
        <taxon>Metazoa</taxon>
        <taxon>Spiralia</taxon>
        <taxon>Lophotrochozoa</taxon>
        <taxon>Mollusca</taxon>
        <taxon>Bivalvia</taxon>
        <taxon>Autobranchia</taxon>
        <taxon>Pteriomorphia</taxon>
        <taxon>Mytilida</taxon>
        <taxon>Mytiloidea</taxon>
        <taxon>Mytilidae</taxon>
        <taxon>Mytilinae</taxon>
        <taxon>Mytilus</taxon>
    </lineage>
</organism>
<dbReference type="PANTHER" id="PTHR22923">
    <property type="entry name" value="CEREBELLIN-RELATED"/>
    <property type="match status" value="1"/>
</dbReference>
<evidence type="ECO:0000256" key="2">
    <source>
        <dbReference type="ARBA" id="ARBA00022525"/>
    </source>
</evidence>
<sequence>MSNRLSETVLNTKEPDRNYESAYSNCLYVLGFILLSSVNAHKACSKNANLWKSIQYQLKLVETTEGRCDCDTKELHGHKMVGFLAKSSKDQTNVKSGSTVIFDKVVINTGSGYDASTGQFVAPYEGLYYFSWTTLTYNSKYFKTQLMHNGNIIAANYPDGRGLSSGKVSATQSVLLHLAVKDKVRIRTDGTGQHMYGGIWCTFNGFKI</sequence>
<name>A0A8B6GMF7_MYTGA</name>
<dbReference type="InterPro" id="IPR001073">
    <property type="entry name" value="C1q_dom"/>
</dbReference>
<dbReference type="InterPro" id="IPR050822">
    <property type="entry name" value="Cerebellin_Synaptic_Org"/>
</dbReference>
<dbReference type="GO" id="GO:0005576">
    <property type="term" value="C:extracellular region"/>
    <property type="evidence" value="ECO:0007669"/>
    <property type="project" value="UniProtKB-SubCell"/>
</dbReference>
<keyword evidence="2" id="KW-0964">Secreted</keyword>
<comment type="subcellular location">
    <subcellularLocation>
        <location evidence="1">Secreted</location>
    </subcellularLocation>
</comment>
<dbReference type="AlphaFoldDB" id="A0A8B6GMF7"/>
<dbReference type="Proteomes" id="UP000596742">
    <property type="component" value="Unassembled WGS sequence"/>
</dbReference>
<dbReference type="InterPro" id="IPR008983">
    <property type="entry name" value="Tumour_necrosis_fac-like_dom"/>
</dbReference>